<dbReference type="STRING" id="1915309.AXG55_06630"/>
<organism evidence="7 8">
    <name type="scientific">Silvanigrella aquatica</name>
    <dbReference type="NCBI Taxonomy" id="1915309"/>
    <lineage>
        <taxon>Bacteria</taxon>
        <taxon>Pseudomonadati</taxon>
        <taxon>Bdellovibrionota</taxon>
        <taxon>Oligoflexia</taxon>
        <taxon>Silvanigrellales</taxon>
        <taxon>Silvanigrellaceae</taxon>
        <taxon>Silvanigrella</taxon>
    </lineage>
</organism>
<dbReference type="InterPro" id="IPR000515">
    <property type="entry name" value="MetI-like"/>
</dbReference>
<feature type="transmembrane region" description="Helical" evidence="5">
    <location>
        <begin position="350"/>
        <end position="368"/>
    </location>
</feature>
<dbReference type="GO" id="GO:0005886">
    <property type="term" value="C:plasma membrane"/>
    <property type="evidence" value="ECO:0007669"/>
    <property type="project" value="UniProtKB-SubCell"/>
</dbReference>
<dbReference type="EMBL" id="CP017834">
    <property type="protein sequence ID" value="APJ03598.1"/>
    <property type="molecule type" value="Genomic_DNA"/>
</dbReference>
<keyword evidence="8" id="KW-1185">Reference proteome</keyword>
<dbReference type="AlphaFoldDB" id="A0A1L4D078"/>
<dbReference type="PANTHER" id="PTHR42744:SF1">
    <property type="entry name" value="BINDING-PROTEIN-DEPENDENT TRANSPORT SYSTEMS INNER MEMBRANE COMPONENT"/>
    <property type="match status" value="1"/>
</dbReference>
<keyword evidence="2 5" id="KW-0812">Transmembrane</keyword>
<evidence type="ECO:0000313" key="7">
    <source>
        <dbReference type="EMBL" id="APJ03598.1"/>
    </source>
</evidence>
<sequence>MTQFAKVQATRGALIRADVIVVFVVIVIGMGFANLYSIGSASYVEKTQIDSSLSSLPSYALLSLIRSLIALILSYIFAIIYGTLAANNKTLERFLIPLLDVLQSLPVVAFLPGFVLALISVFHSSRWGLEIACILTIFTGQVWNLAFAYYESQRTLQPEFNEVAKIYRLSKIQKFFFVDLPNGYRPLIYNGMMSMAGGWFFLTTCEAFTLGNKDFRLPGLGSYISETFATGNYLNFSVALVTLLIIIVGTDLFLWKPLIAWVTRFRDSDDGKAMVEESWFLSIIKQTSIPDIISNFFKRSILFLFPKAGIQETGATRKYLIDNIDKWGTIISPKNWFSDANVNKIKHSSLLSLIATFAIGGLVFTLLPKLPTFGQSLASLSNKDWFTLIHAVFFTGAKVFCVIIISTLWTVPVGLWLGLNPKLERFFQPIIQNLAAFPAPVLFPLLTLCFTFLKMPSFLNATLLMCVGSQWYILFNVIGGASRIPADLKFVTQIYKFSLWHRFSKLYFPAILPSLATGWITAAGGAWNASMVAEIVDYPGGSMHSFGIGAELATASAEGNYQKLIAAIICIVVTLVILNRTVWRTLHIYAERVKD</sequence>
<evidence type="ECO:0000256" key="5">
    <source>
        <dbReference type="RuleBase" id="RU363032"/>
    </source>
</evidence>
<comment type="similarity">
    <text evidence="5">Belongs to the binding-protein-dependent transport system permease family.</text>
</comment>
<feature type="transmembrane region" description="Helical" evidence="5">
    <location>
        <begin position="233"/>
        <end position="255"/>
    </location>
</feature>
<evidence type="ECO:0000256" key="3">
    <source>
        <dbReference type="ARBA" id="ARBA00022989"/>
    </source>
</evidence>
<feature type="transmembrane region" description="Helical" evidence="5">
    <location>
        <begin position="127"/>
        <end position="150"/>
    </location>
</feature>
<evidence type="ECO:0000256" key="4">
    <source>
        <dbReference type="ARBA" id="ARBA00023136"/>
    </source>
</evidence>
<dbReference type="GO" id="GO:0055085">
    <property type="term" value="P:transmembrane transport"/>
    <property type="evidence" value="ECO:0007669"/>
    <property type="project" value="InterPro"/>
</dbReference>
<feature type="transmembrane region" description="Helical" evidence="5">
    <location>
        <begin position="506"/>
        <end position="527"/>
    </location>
</feature>
<feature type="transmembrane region" description="Helical" evidence="5">
    <location>
        <begin position="187"/>
        <end position="210"/>
    </location>
</feature>
<feature type="transmembrane region" description="Helical" evidence="5">
    <location>
        <begin position="94"/>
        <end position="121"/>
    </location>
</feature>
<feature type="transmembrane region" description="Helical" evidence="5">
    <location>
        <begin position="59"/>
        <end position="82"/>
    </location>
</feature>
<dbReference type="CDD" id="cd06261">
    <property type="entry name" value="TM_PBP2"/>
    <property type="match status" value="2"/>
</dbReference>
<reference evidence="7 8" key="1">
    <citation type="submission" date="2016-10" db="EMBL/GenBank/DDBJ databases">
        <title>Silvanigrella aquatica sp. nov., isolated from a freshwater lake located in the Black Forest, Germany, description of Silvanigrellaceae fam. nov., Silvanigrellales ord. nov., reclassification of the order Bdellovibrionales in the class Oligoflexia, reclassification of the families Bacteriovoracaceae and Halobacteriovoraceae in the new order Bacteriovoracales ord. nov., and reclassification of the family Pseudobacteriovoracaceae in the order Oligoflexiales.</title>
        <authorList>
            <person name="Hahn M.W."/>
            <person name="Schmidt J."/>
            <person name="Koll U."/>
            <person name="Rohde M."/>
            <person name="Verbag S."/>
            <person name="Pitt A."/>
            <person name="Nakai R."/>
            <person name="Naganuma T."/>
            <person name="Lang E."/>
        </authorList>
    </citation>
    <scope>NUCLEOTIDE SEQUENCE [LARGE SCALE GENOMIC DNA]</scope>
    <source>
        <strain evidence="7 8">MWH-Nonnen-W8red</strain>
    </source>
</reference>
<gene>
    <name evidence="7" type="ORF">AXG55_06630</name>
</gene>
<accession>A0A1L4D078</accession>
<keyword evidence="3 5" id="KW-1133">Transmembrane helix</keyword>
<evidence type="ECO:0000256" key="2">
    <source>
        <dbReference type="ARBA" id="ARBA00022692"/>
    </source>
</evidence>
<dbReference type="Pfam" id="PF00528">
    <property type="entry name" value="BPD_transp_1"/>
    <property type="match status" value="2"/>
</dbReference>
<proteinExistence type="inferred from homology"/>
<dbReference type="Gene3D" id="1.10.3720.10">
    <property type="entry name" value="MetI-like"/>
    <property type="match status" value="2"/>
</dbReference>
<feature type="transmembrane region" description="Helical" evidence="5">
    <location>
        <begin position="388"/>
        <end position="418"/>
    </location>
</feature>
<dbReference type="OrthoDB" id="9795403at2"/>
<feature type="transmembrane region" description="Helical" evidence="5">
    <location>
        <begin position="564"/>
        <end position="583"/>
    </location>
</feature>
<dbReference type="RefSeq" id="WP_148697336.1">
    <property type="nucleotide sequence ID" value="NZ_CP017834.1"/>
</dbReference>
<protein>
    <recommendedName>
        <fullName evidence="6">ABC transmembrane type-1 domain-containing protein</fullName>
    </recommendedName>
</protein>
<dbReference type="InterPro" id="IPR035906">
    <property type="entry name" value="MetI-like_sf"/>
</dbReference>
<dbReference type="KEGG" id="saqi:AXG55_06630"/>
<feature type="transmembrane region" description="Helical" evidence="5">
    <location>
        <begin position="430"/>
        <end position="453"/>
    </location>
</feature>
<dbReference type="SUPFAM" id="SSF161098">
    <property type="entry name" value="MetI-like"/>
    <property type="match status" value="2"/>
</dbReference>
<dbReference type="PROSITE" id="PS50928">
    <property type="entry name" value="ABC_TM1"/>
    <property type="match status" value="2"/>
</dbReference>
<evidence type="ECO:0000256" key="1">
    <source>
        <dbReference type="ARBA" id="ARBA00004651"/>
    </source>
</evidence>
<keyword evidence="5" id="KW-0813">Transport</keyword>
<dbReference type="PANTHER" id="PTHR42744">
    <property type="entry name" value="BINDING-PROTEIN-DEPENDENT TRANSPORT SYSTEMS INNER MEMBRANE COMPONENT"/>
    <property type="match status" value="1"/>
</dbReference>
<keyword evidence="4 5" id="KW-0472">Membrane</keyword>
<feature type="transmembrane region" description="Helical" evidence="5">
    <location>
        <begin position="20"/>
        <end position="39"/>
    </location>
</feature>
<comment type="subcellular location">
    <subcellularLocation>
        <location evidence="1 5">Cell membrane</location>
        <topology evidence="1 5">Multi-pass membrane protein</topology>
    </subcellularLocation>
</comment>
<dbReference type="Proteomes" id="UP000184731">
    <property type="component" value="Chromosome"/>
</dbReference>
<feature type="domain" description="ABC transmembrane type-1" evidence="6">
    <location>
        <begin position="60"/>
        <end position="253"/>
    </location>
</feature>
<evidence type="ECO:0000313" key="8">
    <source>
        <dbReference type="Proteomes" id="UP000184731"/>
    </source>
</evidence>
<feature type="domain" description="ABC transmembrane type-1" evidence="6">
    <location>
        <begin position="392"/>
        <end position="582"/>
    </location>
</feature>
<evidence type="ECO:0000259" key="6">
    <source>
        <dbReference type="PROSITE" id="PS50928"/>
    </source>
</evidence>
<feature type="transmembrane region" description="Helical" evidence="5">
    <location>
        <begin position="459"/>
        <end position="479"/>
    </location>
</feature>
<name>A0A1L4D078_9BACT</name>